<dbReference type="GO" id="GO:0003677">
    <property type="term" value="F:DNA binding"/>
    <property type="evidence" value="ECO:0007669"/>
    <property type="project" value="UniProtKB-KW"/>
</dbReference>
<dbReference type="PROSITE" id="PS00552">
    <property type="entry name" value="HTH_MERR_1"/>
    <property type="match status" value="1"/>
</dbReference>
<evidence type="ECO:0000256" key="4">
    <source>
        <dbReference type="ARBA" id="ARBA00023125"/>
    </source>
</evidence>
<gene>
    <name evidence="7" type="ORF">A6A04_15185</name>
</gene>
<evidence type="ECO:0000256" key="5">
    <source>
        <dbReference type="ARBA" id="ARBA00023163"/>
    </source>
</evidence>
<dbReference type="GO" id="GO:0003700">
    <property type="term" value="F:DNA-binding transcription factor activity"/>
    <property type="evidence" value="ECO:0007669"/>
    <property type="project" value="InterPro"/>
</dbReference>
<reference evidence="7 8" key="1">
    <citation type="submission" date="2016-04" db="EMBL/GenBank/DDBJ databases">
        <title>Draft genome sequence of freshwater magnetotactic bacteria Magnetospirillum marisnigri SP-1 and Magnetospirillum moscoviense BB-1.</title>
        <authorList>
            <person name="Koziaeva V."/>
            <person name="Dziuba M.V."/>
            <person name="Ivanov T.M."/>
            <person name="Kuznetsov B."/>
            <person name="Grouzdev D.S."/>
        </authorList>
    </citation>
    <scope>NUCLEOTIDE SEQUENCE [LARGE SCALE GENOMIC DNA]</scope>
    <source>
        <strain evidence="7 8">SP-1</strain>
    </source>
</reference>
<dbReference type="PANTHER" id="PTHR30204">
    <property type="entry name" value="REDOX-CYCLING DRUG-SENSING TRANSCRIPTIONAL ACTIVATOR SOXR"/>
    <property type="match status" value="1"/>
</dbReference>
<accession>A0A178MSU0</accession>
<dbReference type="InterPro" id="IPR047057">
    <property type="entry name" value="MerR_fam"/>
</dbReference>
<dbReference type="CDD" id="cd01108">
    <property type="entry name" value="HTH_CueR"/>
    <property type="match status" value="1"/>
</dbReference>
<dbReference type="InterPro" id="IPR009061">
    <property type="entry name" value="DNA-bd_dom_put_sf"/>
</dbReference>
<dbReference type="PROSITE" id="PS50937">
    <property type="entry name" value="HTH_MERR_2"/>
    <property type="match status" value="1"/>
</dbReference>
<protein>
    <submittedName>
        <fullName evidence="7">Cu(I)-responsive transcriptional regulator</fullName>
    </submittedName>
</protein>
<evidence type="ECO:0000313" key="7">
    <source>
        <dbReference type="EMBL" id="OAN52845.1"/>
    </source>
</evidence>
<dbReference type="STRING" id="1285242.A6A04_15185"/>
<dbReference type="Gene3D" id="1.10.1660.10">
    <property type="match status" value="1"/>
</dbReference>
<dbReference type="GO" id="GO:0005737">
    <property type="term" value="C:cytoplasm"/>
    <property type="evidence" value="ECO:0007669"/>
    <property type="project" value="UniProtKB-SubCell"/>
</dbReference>
<dbReference type="Pfam" id="PF09278">
    <property type="entry name" value="MerR-DNA-bind"/>
    <property type="match status" value="1"/>
</dbReference>
<dbReference type="GO" id="GO:0045893">
    <property type="term" value="P:positive regulation of DNA-templated transcription"/>
    <property type="evidence" value="ECO:0007669"/>
    <property type="project" value="InterPro"/>
</dbReference>
<evidence type="ECO:0000259" key="6">
    <source>
        <dbReference type="PROSITE" id="PS50937"/>
    </source>
</evidence>
<keyword evidence="3" id="KW-0805">Transcription regulation</keyword>
<sequence>MNIGEAARRSGVSAKTIRYYEGIGLIPAAGRTRSGYRAYTANEVETLRFIQRARSLGFSVDEVGALLELWRDRSRASADVKAIALRHVGEIERKIAELDSIRRTLLDLTTRCCGDDHPDCPILDRLASEVG</sequence>
<evidence type="ECO:0000313" key="8">
    <source>
        <dbReference type="Proteomes" id="UP000078428"/>
    </source>
</evidence>
<dbReference type="AlphaFoldDB" id="A0A178MSU0"/>
<keyword evidence="8" id="KW-1185">Reference proteome</keyword>
<comment type="caution">
    <text evidence="7">The sequence shown here is derived from an EMBL/GenBank/DDBJ whole genome shotgun (WGS) entry which is preliminary data.</text>
</comment>
<evidence type="ECO:0000256" key="2">
    <source>
        <dbReference type="ARBA" id="ARBA00022490"/>
    </source>
</evidence>
<dbReference type="Proteomes" id="UP000078428">
    <property type="component" value="Unassembled WGS sequence"/>
</dbReference>
<dbReference type="PRINTS" id="PR00040">
    <property type="entry name" value="HTHMERR"/>
</dbReference>
<comment type="subcellular location">
    <subcellularLocation>
        <location evidence="1">Cytoplasm</location>
    </subcellularLocation>
</comment>
<keyword evidence="2" id="KW-0963">Cytoplasm</keyword>
<keyword evidence="5" id="KW-0804">Transcription</keyword>
<name>A0A178MSU0_9PROT</name>
<dbReference type="RefSeq" id="WP_068490583.1">
    <property type="nucleotide sequence ID" value="NZ_LWQT01000042.1"/>
</dbReference>
<proteinExistence type="predicted"/>
<dbReference type="InterPro" id="IPR011789">
    <property type="entry name" value="CueR"/>
</dbReference>
<dbReference type="NCBIfam" id="TIGR02044">
    <property type="entry name" value="CueR"/>
    <property type="match status" value="1"/>
</dbReference>
<dbReference type="SUPFAM" id="SSF46955">
    <property type="entry name" value="Putative DNA-binding domain"/>
    <property type="match status" value="1"/>
</dbReference>
<dbReference type="InterPro" id="IPR000551">
    <property type="entry name" value="MerR-type_HTH_dom"/>
</dbReference>
<feature type="domain" description="HTH merR-type" evidence="6">
    <location>
        <begin position="1"/>
        <end position="69"/>
    </location>
</feature>
<dbReference type="InterPro" id="IPR015358">
    <property type="entry name" value="Tscrpt_reg_MerR_DNA-bd"/>
</dbReference>
<dbReference type="SMART" id="SM00422">
    <property type="entry name" value="HTH_MERR"/>
    <property type="match status" value="1"/>
</dbReference>
<evidence type="ECO:0000256" key="1">
    <source>
        <dbReference type="ARBA" id="ARBA00004496"/>
    </source>
</evidence>
<keyword evidence="4" id="KW-0238">DNA-binding</keyword>
<dbReference type="EMBL" id="LWQT01000042">
    <property type="protein sequence ID" value="OAN52845.1"/>
    <property type="molecule type" value="Genomic_DNA"/>
</dbReference>
<dbReference type="Pfam" id="PF00376">
    <property type="entry name" value="MerR"/>
    <property type="match status" value="1"/>
</dbReference>
<organism evidence="7 8">
    <name type="scientific">Paramagnetospirillum marisnigri</name>
    <dbReference type="NCBI Taxonomy" id="1285242"/>
    <lineage>
        <taxon>Bacteria</taxon>
        <taxon>Pseudomonadati</taxon>
        <taxon>Pseudomonadota</taxon>
        <taxon>Alphaproteobacteria</taxon>
        <taxon>Rhodospirillales</taxon>
        <taxon>Magnetospirillaceae</taxon>
        <taxon>Paramagnetospirillum</taxon>
    </lineage>
</organism>
<dbReference type="OrthoDB" id="9802944at2"/>
<dbReference type="PANTHER" id="PTHR30204:SF94">
    <property type="entry name" value="HEAVY METAL-DEPENDENT TRANSCRIPTIONAL REGULATOR HI_0293-RELATED"/>
    <property type="match status" value="1"/>
</dbReference>
<dbReference type="GO" id="GO:0005507">
    <property type="term" value="F:copper ion binding"/>
    <property type="evidence" value="ECO:0007669"/>
    <property type="project" value="InterPro"/>
</dbReference>
<evidence type="ECO:0000256" key="3">
    <source>
        <dbReference type="ARBA" id="ARBA00023015"/>
    </source>
</evidence>